<reference evidence="1" key="1">
    <citation type="journal article" date="2018" name="Nat. Commun.">
        <title>Diversity and evolution of the emerging Pandoraviridae family.</title>
        <authorList>
            <person name="Legendre M."/>
            <person name="Fabre E."/>
            <person name="Poirot O."/>
            <person name="Jeudy S."/>
            <person name="Lartigue A."/>
            <person name="Alempic J.M."/>
            <person name="Beucher L."/>
            <person name="Philippe N."/>
            <person name="Bertaux L."/>
            <person name="Christo-Foroux E."/>
            <person name="Labadie K."/>
            <person name="Coute Y."/>
            <person name="Abergel C."/>
            <person name="Claverie J.M."/>
        </authorList>
    </citation>
    <scope>NUCLEOTIDE SEQUENCE [LARGE SCALE GENOMIC DNA]</scope>
    <source>
        <strain evidence="1">Neocaledonia</strain>
    </source>
</reference>
<dbReference type="RefSeq" id="YP_009482189.1">
    <property type="nucleotide sequence ID" value="NC_037666.1"/>
</dbReference>
<organism evidence="1">
    <name type="scientific">Pandoravirus neocaledonia</name>
    <dbReference type="NCBI Taxonomy" id="2107708"/>
    <lineage>
        <taxon>Viruses</taxon>
        <taxon>Pandoravirus</taxon>
    </lineage>
</organism>
<sequence>MHRLRELLRRGTQEIMGALDDVFVVDEGRPHEPCRSRLLGELLALPQPLVLRGATSKKPQYYIDVTRATLSHARMPIVSASFFVDDSITTDKLVVLWGLTHGGNKWHIRIEEASKGRDGQPTYAATIKMAGTVFQHRVVVPSSRPK</sequence>
<name>A0A2U7UCM2_9VIRU</name>
<proteinExistence type="predicted"/>
<dbReference type="Proteomes" id="UP000249287">
    <property type="component" value="Segment"/>
</dbReference>
<dbReference type="KEGG" id="vg:36842899"/>
<dbReference type="GeneID" id="36842899"/>
<accession>A0A2U7UCM2</accession>
<evidence type="ECO:0000313" key="1">
    <source>
        <dbReference type="EMBL" id="AVK76186.1"/>
    </source>
</evidence>
<gene>
    <name evidence="1" type="ORF">pneo_cds_579</name>
</gene>
<dbReference type="EMBL" id="MG011690">
    <property type="protein sequence ID" value="AVK76186.1"/>
    <property type="molecule type" value="Genomic_DNA"/>
</dbReference>
<protein>
    <submittedName>
        <fullName evidence="1">Uncharacterized protein</fullName>
    </submittedName>
</protein>